<gene>
    <name evidence="1" type="ORF">Amon02_000282100</name>
</gene>
<sequence length="248" mass="28766">MDLFYRGGYFELRQEASTQGDFVKFKQILSSVPMDSIIHIFTKAFEIRAIDFIPPNNDHDYGPDWNTVLRLAAPKVVFLFNGFPDINNDVASSIRELGEYDIRFRCLKISHVYLESNGFSGFLLGFDTLRRRVADKISVLWNMDNPSTIDRGQSNAARLIEILHQACVLEIFVYQDSRSTLTRFWPTSIRSDLLSYVTASQFRLFATHPHIYTFDNCSKLIVLTHIRLLEQWITNYFRRTSTIEKAGD</sequence>
<evidence type="ECO:0000313" key="2">
    <source>
        <dbReference type="Proteomes" id="UP001165064"/>
    </source>
</evidence>
<name>A0ACB5SYT3_AMBMO</name>
<dbReference type="Proteomes" id="UP001165064">
    <property type="component" value="Unassembled WGS sequence"/>
</dbReference>
<dbReference type="EMBL" id="BSXS01001680">
    <property type="protein sequence ID" value="GME76914.1"/>
    <property type="molecule type" value="Genomic_DNA"/>
</dbReference>
<evidence type="ECO:0000313" key="1">
    <source>
        <dbReference type="EMBL" id="GME76914.1"/>
    </source>
</evidence>
<keyword evidence="2" id="KW-1185">Reference proteome</keyword>
<accession>A0ACB5SYT3</accession>
<proteinExistence type="predicted"/>
<organism evidence="1 2">
    <name type="scientific">Ambrosiozyma monospora</name>
    <name type="common">Yeast</name>
    <name type="synonym">Endomycopsis monosporus</name>
    <dbReference type="NCBI Taxonomy" id="43982"/>
    <lineage>
        <taxon>Eukaryota</taxon>
        <taxon>Fungi</taxon>
        <taxon>Dikarya</taxon>
        <taxon>Ascomycota</taxon>
        <taxon>Saccharomycotina</taxon>
        <taxon>Pichiomycetes</taxon>
        <taxon>Pichiales</taxon>
        <taxon>Pichiaceae</taxon>
        <taxon>Ambrosiozyma</taxon>
    </lineage>
</organism>
<protein>
    <submittedName>
        <fullName evidence="1">Unnamed protein product</fullName>
    </submittedName>
</protein>
<comment type="caution">
    <text evidence="1">The sequence shown here is derived from an EMBL/GenBank/DDBJ whole genome shotgun (WGS) entry which is preliminary data.</text>
</comment>
<reference evidence="1" key="1">
    <citation type="submission" date="2023-04" db="EMBL/GenBank/DDBJ databases">
        <title>Ambrosiozyma monospora NBRC 10751.</title>
        <authorList>
            <person name="Ichikawa N."/>
            <person name="Sato H."/>
            <person name="Tonouchi N."/>
        </authorList>
    </citation>
    <scope>NUCLEOTIDE SEQUENCE</scope>
    <source>
        <strain evidence="1">NBRC 10751</strain>
    </source>
</reference>